<dbReference type="InterPro" id="IPR036179">
    <property type="entry name" value="Ig-like_dom_sf"/>
</dbReference>
<dbReference type="Proteomes" id="UP001152320">
    <property type="component" value="Chromosome 11"/>
</dbReference>
<feature type="transmembrane region" description="Helical" evidence="1">
    <location>
        <begin position="81"/>
        <end position="107"/>
    </location>
</feature>
<dbReference type="EMBL" id="JAIZAY010000011">
    <property type="protein sequence ID" value="KAJ8033926.1"/>
    <property type="molecule type" value="Genomic_DNA"/>
</dbReference>
<protein>
    <submittedName>
        <fullName evidence="2">Uncharacterized protein</fullName>
    </submittedName>
</protein>
<sequence>MKDDKRITEAENVHLQPDKGIRLSNLQISDSGVYVCQAKTEQTVVSLNTVRLHVGASIQEELIRQGGPWLSTENSFGIPNVWVASFAGSVIVCGGFWILLILMRVYYK</sequence>
<dbReference type="OrthoDB" id="8657369at2759"/>
<evidence type="ECO:0000313" key="2">
    <source>
        <dbReference type="EMBL" id="KAJ8033926.1"/>
    </source>
</evidence>
<evidence type="ECO:0000313" key="3">
    <source>
        <dbReference type="Proteomes" id="UP001152320"/>
    </source>
</evidence>
<keyword evidence="1" id="KW-1133">Transmembrane helix</keyword>
<gene>
    <name evidence="2" type="ORF">HOLleu_24312</name>
</gene>
<reference evidence="2" key="1">
    <citation type="submission" date="2021-10" db="EMBL/GenBank/DDBJ databases">
        <title>Tropical sea cucumber genome reveals ecological adaptation and Cuvierian tubules defense mechanism.</title>
        <authorList>
            <person name="Chen T."/>
        </authorList>
    </citation>
    <scope>NUCLEOTIDE SEQUENCE</scope>
    <source>
        <strain evidence="2">Nanhai2018</strain>
        <tissue evidence="2">Muscle</tissue>
    </source>
</reference>
<proteinExistence type="predicted"/>
<dbReference type="SUPFAM" id="SSF48726">
    <property type="entry name" value="Immunoglobulin"/>
    <property type="match status" value="1"/>
</dbReference>
<name>A0A9Q1BW23_HOLLE</name>
<evidence type="ECO:0000256" key="1">
    <source>
        <dbReference type="SAM" id="Phobius"/>
    </source>
</evidence>
<dbReference type="InterPro" id="IPR013783">
    <property type="entry name" value="Ig-like_fold"/>
</dbReference>
<accession>A0A9Q1BW23</accession>
<keyword evidence="1" id="KW-0812">Transmembrane</keyword>
<keyword evidence="3" id="KW-1185">Reference proteome</keyword>
<dbReference type="AlphaFoldDB" id="A0A9Q1BW23"/>
<dbReference type="Gene3D" id="2.60.40.10">
    <property type="entry name" value="Immunoglobulins"/>
    <property type="match status" value="1"/>
</dbReference>
<keyword evidence="1" id="KW-0472">Membrane</keyword>
<comment type="caution">
    <text evidence="2">The sequence shown here is derived from an EMBL/GenBank/DDBJ whole genome shotgun (WGS) entry which is preliminary data.</text>
</comment>
<organism evidence="2 3">
    <name type="scientific">Holothuria leucospilota</name>
    <name type="common">Black long sea cucumber</name>
    <name type="synonym">Mertensiothuria leucospilota</name>
    <dbReference type="NCBI Taxonomy" id="206669"/>
    <lineage>
        <taxon>Eukaryota</taxon>
        <taxon>Metazoa</taxon>
        <taxon>Echinodermata</taxon>
        <taxon>Eleutherozoa</taxon>
        <taxon>Echinozoa</taxon>
        <taxon>Holothuroidea</taxon>
        <taxon>Aspidochirotacea</taxon>
        <taxon>Aspidochirotida</taxon>
        <taxon>Holothuriidae</taxon>
        <taxon>Holothuria</taxon>
    </lineage>
</organism>